<dbReference type="Pfam" id="PF19955">
    <property type="entry name" value="EAD1"/>
    <property type="match status" value="1"/>
</dbReference>
<dbReference type="AlphaFoldDB" id="A0A143C8H5"/>
<keyword evidence="4 6" id="KW-0378">Hydrolase</keyword>
<name>A0A143C8H5_9ACTN</name>
<dbReference type="Pfam" id="PF13365">
    <property type="entry name" value="Trypsin_2"/>
    <property type="match status" value="1"/>
</dbReference>
<organism evidence="8 9">
    <name type="scientific">Streptomyces qaidamensis</name>
    <dbReference type="NCBI Taxonomy" id="1783515"/>
    <lineage>
        <taxon>Bacteria</taxon>
        <taxon>Bacillati</taxon>
        <taxon>Actinomycetota</taxon>
        <taxon>Actinomycetes</taxon>
        <taxon>Kitasatosporales</taxon>
        <taxon>Streptomycetaceae</taxon>
        <taxon>Streptomyces</taxon>
        <taxon>Streptomyces aurantiacus group</taxon>
    </lineage>
</organism>
<dbReference type="STRING" id="1783515.A4E84_31990"/>
<gene>
    <name evidence="8" type="ORF">A4E84_31990</name>
</gene>
<dbReference type="InterPro" id="IPR045430">
    <property type="entry name" value="EAD1"/>
</dbReference>
<dbReference type="GO" id="GO:0006508">
    <property type="term" value="P:proteolysis"/>
    <property type="evidence" value="ECO:0007669"/>
    <property type="project" value="UniProtKB-KW"/>
</dbReference>
<dbReference type="EMBL" id="CP015098">
    <property type="protein sequence ID" value="AMW13727.1"/>
    <property type="molecule type" value="Genomic_DNA"/>
</dbReference>
<evidence type="ECO:0000256" key="3">
    <source>
        <dbReference type="ARBA" id="ARBA00022729"/>
    </source>
</evidence>
<dbReference type="InterPro" id="IPR009003">
    <property type="entry name" value="Peptidase_S1_PA"/>
</dbReference>
<dbReference type="Gene3D" id="2.40.10.10">
    <property type="entry name" value="Trypsin-like serine proteases"/>
    <property type="match status" value="2"/>
</dbReference>
<keyword evidence="3" id="KW-0732">Signal</keyword>
<protein>
    <recommendedName>
        <fullName evidence="6">Serine protease</fullName>
        <ecNumber evidence="6">3.4.21.-</ecNumber>
    </recommendedName>
</protein>
<dbReference type="SUPFAM" id="SSF50494">
    <property type="entry name" value="Trypsin-like serine proteases"/>
    <property type="match status" value="1"/>
</dbReference>
<dbReference type="Proteomes" id="UP000076096">
    <property type="component" value="Chromosome"/>
</dbReference>
<evidence type="ECO:0000256" key="6">
    <source>
        <dbReference type="RuleBase" id="RU004296"/>
    </source>
</evidence>
<evidence type="ECO:0000256" key="2">
    <source>
        <dbReference type="ARBA" id="ARBA00022670"/>
    </source>
</evidence>
<keyword evidence="9" id="KW-1185">Reference proteome</keyword>
<dbReference type="EC" id="3.4.21.-" evidence="6"/>
<sequence length="343" mass="38260">MTHFLDRLPFEWSAPGARELQELLVSVYDEPMAVKAMAGKAGIVTWDVDWRQPVYGVWFDLIPAARNQGKLRALLSVIESGPDLAVAERLKELIGDRPVLEAPAADPPPGTWKDFSDPDPLERRIFSTDTFQDVAFLRRGTEQATAVCRLLVTDDRGRRYHGTAFRVSHDLLLTNHHVLCGGGTRPEQVDAWFGYEQDLDGRDLEHVSVACDPGSVVGDETDDWAVIKAAGPLPDDAVVIELPERAGLDVGDRLYIIQHPNGGVKKFAARHNVVRYVDDEIVQYWTDTDRGSSGSPVFDERWRLVALHRRWTRIGPLSAPAEYRNEGVRIERVAAGMAHAGLR</sequence>
<evidence type="ECO:0000256" key="1">
    <source>
        <dbReference type="ARBA" id="ARBA00008764"/>
    </source>
</evidence>
<dbReference type="PANTHER" id="PTHR14389:SF3">
    <property type="entry name" value="PROTEIN FAM111A-LIKE"/>
    <property type="match status" value="1"/>
</dbReference>
<keyword evidence="2 6" id="KW-0645">Protease</keyword>
<dbReference type="InterPro" id="IPR008256">
    <property type="entry name" value="Peptidase_S1B"/>
</dbReference>
<feature type="domain" description="Effector-associated" evidence="7">
    <location>
        <begin position="11"/>
        <end position="77"/>
    </location>
</feature>
<accession>A0A143C8H5</accession>
<evidence type="ECO:0000256" key="5">
    <source>
        <dbReference type="ARBA" id="ARBA00022825"/>
    </source>
</evidence>
<proteinExistence type="inferred from homology"/>
<keyword evidence="5 6" id="KW-0720">Serine protease</keyword>
<dbReference type="GO" id="GO:0008236">
    <property type="term" value="F:serine-type peptidase activity"/>
    <property type="evidence" value="ECO:0007669"/>
    <property type="project" value="UniProtKB-KW"/>
</dbReference>
<dbReference type="PRINTS" id="PR00839">
    <property type="entry name" value="V8PROTEASE"/>
</dbReference>
<dbReference type="PANTHER" id="PTHR14389">
    <property type="entry name" value="SI:CH1073-475A24.1"/>
    <property type="match status" value="1"/>
</dbReference>
<evidence type="ECO:0000259" key="7">
    <source>
        <dbReference type="Pfam" id="PF19955"/>
    </source>
</evidence>
<evidence type="ECO:0000313" key="8">
    <source>
        <dbReference type="EMBL" id="AMW13727.1"/>
    </source>
</evidence>
<comment type="similarity">
    <text evidence="1 6">Belongs to the peptidase S1B family.</text>
</comment>
<reference evidence="9" key="1">
    <citation type="submission" date="2016-04" db="EMBL/GenBank/DDBJ databases">
        <authorList>
            <person name="Zhang B."/>
        </authorList>
    </citation>
    <scope>NUCLEOTIDE SEQUENCE [LARGE SCALE GENOMIC DNA]</scope>
    <source>
        <strain evidence="9">S10</strain>
    </source>
</reference>
<dbReference type="InterPro" id="IPR043504">
    <property type="entry name" value="Peptidase_S1_PA_chymotrypsin"/>
</dbReference>
<evidence type="ECO:0000313" key="9">
    <source>
        <dbReference type="Proteomes" id="UP000076096"/>
    </source>
</evidence>
<dbReference type="RefSeq" id="WP_062929883.1">
    <property type="nucleotide sequence ID" value="NZ_CP015098.1"/>
</dbReference>
<dbReference type="KEGG" id="stsi:A4E84_31990"/>
<evidence type="ECO:0000256" key="4">
    <source>
        <dbReference type="ARBA" id="ARBA00022801"/>
    </source>
</evidence>